<accession>A0ABM4AMX1</accession>
<proteinExistence type="predicted"/>
<dbReference type="Pfam" id="PF00078">
    <property type="entry name" value="RVT_1"/>
    <property type="match status" value="1"/>
</dbReference>
<protein>
    <submittedName>
        <fullName evidence="3">Uncharacterized protein LOC135193569</fullName>
    </submittedName>
</protein>
<dbReference type="InterPro" id="IPR000477">
    <property type="entry name" value="RT_dom"/>
</dbReference>
<dbReference type="InterPro" id="IPR043502">
    <property type="entry name" value="DNA/RNA_pol_sf"/>
</dbReference>
<dbReference type="GeneID" id="135193569"/>
<keyword evidence="2" id="KW-1185">Reference proteome</keyword>
<feature type="domain" description="Reverse transcriptase" evidence="1">
    <location>
        <begin position="1"/>
        <end position="109"/>
    </location>
</feature>
<name>A0ABM4AMX1_VANTA</name>
<dbReference type="PANTHER" id="PTHR47027:SF20">
    <property type="entry name" value="REVERSE TRANSCRIPTASE-LIKE PROTEIN WITH RNA-DIRECTED DNA POLYMERASE DOMAIN"/>
    <property type="match status" value="1"/>
</dbReference>
<dbReference type="SUPFAM" id="SSF56672">
    <property type="entry name" value="DNA/RNA polymerases"/>
    <property type="match status" value="1"/>
</dbReference>
<dbReference type="PANTHER" id="PTHR47027">
    <property type="entry name" value="REVERSE TRANSCRIPTASE DOMAIN-CONTAINING PROTEIN"/>
    <property type="match status" value="1"/>
</dbReference>
<sequence length="139" mass="15423">MSQSYGLECGVRQGGMSSPILFNLYINDLIVALSGTRIGCHIDGVSINNISYADDMVLLSASICGIKKLVAICEEYAERHELKYNASKSELMVFEVKGKTEVNFPEVKLNGTVLRRKVFASITELFTNGNIVELFNFFN</sequence>
<organism evidence="2 3">
    <name type="scientific">Vanessa tameamea</name>
    <name type="common">Kamehameha butterfly</name>
    <dbReference type="NCBI Taxonomy" id="334116"/>
    <lineage>
        <taxon>Eukaryota</taxon>
        <taxon>Metazoa</taxon>
        <taxon>Ecdysozoa</taxon>
        <taxon>Arthropoda</taxon>
        <taxon>Hexapoda</taxon>
        <taxon>Insecta</taxon>
        <taxon>Pterygota</taxon>
        <taxon>Neoptera</taxon>
        <taxon>Endopterygota</taxon>
        <taxon>Lepidoptera</taxon>
        <taxon>Glossata</taxon>
        <taxon>Ditrysia</taxon>
        <taxon>Papilionoidea</taxon>
        <taxon>Nymphalidae</taxon>
        <taxon>Nymphalinae</taxon>
        <taxon>Vanessa</taxon>
    </lineage>
</organism>
<dbReference type="PROSITE" id="PS50878">
    <property type="entry name" value="RT_POL"/>
    <property type="match status" value="1"/>
</dbReference>
<gene>
    <name evidence="3" type="primary">LOC135193569</name>
</gene>
<evidence type="ECO:0000313" key="3">
    <source>
        <dbReference type="RefSeq" id="XP_064072630.1"/>
    </source>
</evidence>
<evidence type="ECO:0000313" key="2">
    <source>
        <dbReference type="Proteomes" id="UP001652626"/>
    </source>
</evidence>
<evidence type="ECO:0000259" key="1">
    <source>
        <dbReference type="PROSITE" id="PS50878"/>
    </source>
</evidence>
<reference evidence="3" key="1">
    <citation type="submission" date="2025-08" db="UniProtKB">
        <authorList>
            <consortium name="RefSeq"/>
        </authorList>
    </citation>
    <scope>IDENTIFICATION</scope>
    <source>
        <tissue evidence="3">Whole body</tissue>
    </source>
</reference>
<dbReference type="Proteomes" id="UP001652626">
    <property type="component" value="Chromosome 12"/>
</dbReference>
<dbReference type="RefSeq" id="XP_064072630.1">
    <property type="nucleotide sequence ID" value="XM_064216560.1"/>
</dbReference>